<dbReference type="STRING" id="985053.VMUT_1570"/>
<dbReference type="PANTHER" id="PTHR43407:SF1">
    <property type="entry name" value="LENGSIN"/>
    <property type="match status" value="1"/>
</dbReference>
<dbReference type="PANTHER" id="PTHR43407">
    <property type="entry name" value="GLUTAMINE SYNTHETASE"/>
    <property type="match status" value="1"/>
</dbReference>
<dbReference type="OrthoDB" id="36124at2157"/>
<dbReference type="GO" id="GO:0016020">
    <property type="term" value="C:membrane"/>
    <property type="evidence" value="ECO:0007669"/>
    <property type="project" value="TreeGrafter"/>
</dbReference>
<dbReference type="eggNOG" id="arCOG01909">
    <property type="taxonomic scope" value="Archaea"/>
</dbReference>
<evidence type="ECO:0000256" key="3">
    <source>
        <dbReference type="ARBA" id="ARBA00022490"/>
    </source>
</evidence>
<dbReference type="Pfam" id="PF00120">
    <property type="entry name" value="Gln-synt_C"/>
    <property type="match status" value="1"/>
</dbReference>
<dbReference type="EMBL" id="CP002529">
    <property type="protein sequence ID" value="ADY01774.1"/>
    <property type="molecule type" value="Genomic_DNA"/>
</dbReference>
<dbReference type="Proteomes" id="UP000007485">
    <property type="component" value="Chromosome"/>
</dbReference>
<proteinExistence type="inferred from homology"/>
<dbReference type="InterPro" id="IPR027303">
    <property type="entry name" value="Gln_synth_gly_rich_site"/>
</dbReference>
<dbReference type="Pfam" id="PF03951">
    <property type="entry name" value="Gln-synt_N"/>
    <property type="match status" value="1"/>
</dbReference>
<dbReference type="SUPFAM" id="SSF55931">
    <property type="entry name" value="Glutamine synthetase/guanido kinase"/>
    <property type="match status" value="1"/>
</dbReference>
<dbReference type="InterPro" id="IPR008147">
    <property type="entry name" value="Gln_synt_N"/>
</dbReference>
<evidence type="ECO:0000256" key="1">
    <source>
        <dbReference type="ARBA" id="ARBA00004496"/>
    </source>
</evidence>
<dbReference type="Gene3D" id="3.30.590.10">
    <property type="entry name" value="Glutamine synthetase/guanido kinase, catalytic domain"/>
    <property type="match status" value="1"/>
</dbReference>
<dbReference type="PROSITE" id="PS00181">
    <property type="entry name" value="GLNA_ATP"/>
    <property type="match status" value="1"/>
</dbReference>
<dbReference type="SMART" id="SM01230">
    <property type="entry name" value="Gln-synt_C"/>
    <property type="match status" value="1"/>
</dbReference>
<gene>
    <name evidence="8" type="ordered locus">VMUT_1570</name>
</gene>
<evidence type="ECO:0000256" key="2">
    <source>
        <dbReference type="ARBA" id="ARBA00009897"/>
    </source>
</evidence>
<dbReference type="GO" id="GO:0005737">
    <property type="term" value="C:cytoplasm"/>
    <property type="evidence" value="ECO:0007669"/>
    <property type="project" value="UniProtKB-SubCell"/>
</dbReference>
<name>F0QTY8_VULM7</name>
<protein>
    <recommendedName>
        <fullName evidence="4">Glutamate--ammonia ligase</fullName>
    </recommendedName>
</protein>
<comment type="subcellular location">
    <subcellularLocation>
        <location evidence="1">Cytoplasm</location>
    </subcellularLocation>
</comment>
<dbReference type="AlphaFoldDB" id="F0QTY8"/>
<keyword evidence="9" id="KW-1185">Reference proteome</keyword>
<dbReference type="KEGG" id="vmo:VMUT_1570"/>
<dbReference type="HOGENOM" id="CLU_017290_1_3_2"/>
<keyword evidence="3" id="KW-0963">Cytoplasm</keyword>
<dbReference type="Gene3D" id="3.10.20.70">
    <property type="entry name" value="Glutamine synthetase, N-terminal domain"/>
    <property type="match status" value="1"/>
</dbReference>
<evidence type="ECO:0000256" key="4">
    <source>
        <dbReference type="ARBA" id="ARBA00030668"/>
    </source>
</evidence>
<dbReference type="PROSITE" id="PS51987">
    <property type="entry name" value="GS_CATALYTIC"/>
    <property type="match status" value="1"/>
</dbReference>
<evidence type="ECO:0000256" key="5">
    <source>
        <dbReference type="PROSITE-ProRule" id="PRU01331"/>
    </source>
</evidence>
<accession>F0QTY8</accession>
<organism evidence="8 9">
    <name type="scientific">Vulcanisaeta moutnovskia (strain 768-28)</name>
    <dbReference type="NCBI Taxonomy" id="985053"/>
    <lineage>
        <taxon>Archaea</taxon>
        <taxon>Thermoproteota</taxon>
        <taxon>Thermoprotei</taxon>
        <taxon>Thermoproteales</taxon>
        <taxon>Thermoproteaceae</taxon>
        <taxon>Vulcanisaeta</taxon>
    </lineage>
</organism>
<dbReference type="InterPro" id="IPR014746">
    <property type="entry name" value="Gln_synth/guanido_kin_cat_dom"/>
</dbReference>
<reference evidence="8 9" key="1">
    <citation type="journal article" date="2011" name="J. Bacteriol.">
        <title>Complete genome sequence of 'Vulcanisaeta moutnovskia' strain 768-28, a novel member of the hyperthermophilic crenarchaeal genus vulcanisaeta.</title>
        <authorList>
            <person name="Gumerov V.M."/>
            <person name="Mardanov A.V."/>
            <person name="Beletsky A.V."/>
            <person name="Prokofeva M.I."/>
            <person name="Bonch-Osmolovskaya E.A."/>
            <person name="Ravin N.V."/>
            <person name="Skryabin K.G."/>
        </authorList>
    </citation>
    <scope>NUCLEOTIDE SEQUENCE [LARGE SCALE GENOMIC DNA]</scope>
    <source>
        <strain evidence="8 9">768-28</strain>
    </source>
</reference>
<dbReference type="GO" id="GO:0006542">
    <property type="term" value="P:glutamine biosynthetic process"/>
    <property type="evidence" value="ECO:0007669"/>
    <property type="project" value="InterPro"/>
</dbReference>
<dbReference type="RefSeq" id="WP_013604936.1">
    <property type="nucleotide sequence ID" value="NC_015151.1"/>
</dbReference>
<evidence type="ECO:0000256" key="6">
    <source>
        <dbReference type="RuleBase" id="RU000384"/>
    </source>
</evidence>
<dbReference type="InterPro" id="IPR008146">
    <property type="entry name" value="Gln_synth_cat_dom"/>
</dbReference>
<feature type="domain" description="GS catalytic" evidence="7">
    <location>
        <begin position="110"/>
        <end position="442"/>
    </location>
</feature>
<dbReference type="InterPro" id="IPR036651">
    <property type="entry name" value="Gln_synt_N_sf"/>
</dbReference>
<comment type="similarity">
    <text evidence="2 5 6">Belongs to the glutamine synthetase family.</text>
</comment>
<dbReference type="GO" id="GO:0004356">
    <property type="term" value="F:glutamine synthetase activity"/>
    <property type="evidence" value="ECO:0007669"/>
    <property type="project" value="InterPro"/>
</dbReference>
<evidence type="ECO:0000313" key="8">
    <source>
        <dbReference type="EMBL" id="ADY01774.1"/>
    </source>
</evidence>
<evidence type="ECO:0000313" key="9">
    <source>
        <dbReference type="Proteomes" id="UP000007485"/>
    </source>
</evidence>
<sequence length="442" mass="50291">MPTNNLEIEPSDLWRILKASGIKYVKFIVIDINGAPRSEIVPIDMAKDLFIDGMPFDASSIPSYSTVNKSDFIAYVDPRAVYVEYWQDGKVADVFTMVSDIANKPSLLDPRRILNDTLEQAKSKGYNFLMGVEVEFFVVKEDGGKPVFADSGIYFDGWNTTAQSQFMKELITAIAKAGINYTKIHHEVAPSQYEVNIGAIDPLRLADQMIYFKIMAKDMAKKYGLIATFMPKPFWGVNGSGAHTHISVWRNGENLFLSNTGKITEECGYAISSILGNARALSSFVAPLVNSYKRLVPHYEAPTRIVWGYANRSAMVRIPQYKMRINRIEYRHPDPSMNPYLAFAAMIKTILRGFEERREPPSPTEDVAYELVNTLETPTTLEDALKELSKSFLFSEFPSDLMNAYLRAKQNEWEDYLTRVGPWERTWNVITDWEYSKYLVTA</sequence>
<dbReference type="GeneID" id="10289222"/>
<evidence type="ECO:0000259" key="7">
    <source>
        <dbReference type="PROSITE" id="PS51987"/>
    </source>
</evidence>
<dbReference type="SUPFAM" id="SSF54368">
    <property type="entry name" value="Glutamine synthetase, N-terminal domain"/>
    <property type="match status" value="1"/>
</dbReference>